<comment type="caution">
    <text evidence="2">The sequence shown here is derived from an EMBL/GenBank/DDBJ whole genome shotgun (WGS) entry which is preliminary data.</text>
</comment>
<feature type="compositionally biased region" description="Low complexity" evidence="1">
    <location>
        <begin position="89"/>
        <end position="99"/>
    </location>
</feature>
<dbReference type="EMBL" id="JYIT01000086">
    <property type="protein sequence ID" value="KJL17525.1"/>
    <property type="molecule type" value="Genomic_DNA"/>
</dbReference>
<accession>A0A0F0KBF6</accession>
<dbReference type="PATRIC" id="fig|582680.7.peg.3829"/>
<dbReference type="AlphaFoldDB" id="A0A0F0KBF6"/>
<dbReference type="Proteomes" id="UP000033448">
    <property type="component" value="Unassembled WGS sequence"/>
</dbReference>
<keyword evidence="3" id="KW-1185">Reference proteome</keyword>
<reference evidence="2 3" key="1">
    <citation type="submission" date="2015-02" db="EMBL/GenBank/DDBJ databases">
        <title>Draft genome sequences of ten Microbacterium spp. with emphasis on heavy metal contaminated environments.</title>
        <authorList>
            <person name="Corretto E."/>
        </authorList>
    </citation>
    <scope>NUCLEOTIDE SEQUENCE [LARGE SCALE GENOMIC DNA]</scope>
    <source>
        <strain evidence="2 3">DSM 23848</strain>
    </source>
</reference>
<organism evidence="2 3">
    <name type="scientific">Microbacterium azadirachtae</name>
    <dbReference type="NCBI Taxonomy" id="582680"/>
    <lineage>
        <taxon>Bacteria</taxon>
        <taxon>Bacillati</taxon>
        <taxon>Actinomycetota</taxon>
        <taxon>Actinomycetes</taxon>
        <taxon>Micrococcales</taxon>
        <taxon>Microbacteriaceae</taxon>
        <taxon>Microbacterium</taxon>
    </lineage>
</organism>
<name>A0A0F0KBF6_9MICO</name>
<evidence type="ECO:0000256" key="1">
    <source>
        <dbReference type="SAM" id="MobiDB-lite"/>
    </source>
</evidence>
<proteinExistence type="predicted"/>
<protein>
    <submittedName>
        <fullName evidence="2">Uncharacterized protein</fullName>
    </submittedName>
</protein>
<feature type="region of interest" description="Disordered" evidence="1">
    <location>
        <begin position="88"/>
        <end position="124"/>
    </location>
</feature>
<dbReference type="RefSeq" id="WP_052674506.1">
    <property type="nucleotide sequence ID" value="NZ_CP099706.1"/>
</dbReference>
<evidence type="ECO:0000313" key="3">
    <source>
        <dbReference type="Proteomes" id="UP000033448"/>
    </source>
</evidence>
<sequence length="124" mass="13068">MAVTLILPLGAPLGVGRIIAVDEDAGAVRIRDLTTGVVYRVPGSVLPELGALPWRGRVEACTVEASAEGVVTELVLDANPVGAERRGAADALRGAQQAADDARDQAANWGGTDRRAHEMPERFW</sequence>
<gene>
    <name evidence="2" type="ORF">RL72_03774</name>
</gene>
<evidence type="ECO:0000313" key="2">
    <source>
        <dbReference type="EMBL" id="KJL17525.1"/>
    </source>
</evidence>
<dbReference type="OrthoDB" id="5072144at2"/>
<feature type="compositionally biased region" description="Basic and acidic residues" evidence="1">
    <location>
        <begin position="112"/>
        <end position="124"/>
    </location>
</feature>